<dbReference type="PANTHER" id="PTHR42648:SF28">
    <property type="entry name" value="TRANSPOSON-ENCODED PROTEIN WITH RIBONUCLEASE H-LIKE AND RETROVIRUS ZINC FINGER-LIKE DOMAINS"/>
    <property type="match status" value="1"/>
</dbReference>
<dbReference type="Gene3D" id="3.30.420.10">
    <property type="entry name" value="Ribonuclease H-like superfamily/Ribonuclease H"/>
    <property type="match status" value="1"/>
</dbReference>
<reference evidence="4" key="1">
    <citation type="journal article" date="2016" name="Sci. Rep.">
        <title>Molecular characterization of firefly nuptial gifts: a multi-omics approach sheds light on postcopulatory sexual selection.</title>
        <authorList>
            <person name="Al-Wathiqui N."/>
            <person name="Fallon T.R."/>
            <person name="South A."/>
            <person name="Weng J.K."/>
            <person name="Lewis S.M."/>
        </authorList>
    </citation>
    <scope>NUCLEOTIDE SEQUENCE</scope>
</reference>
<feature type="domain" description="Integrase catalytic" evidence="3">
    <location>
        <begin position="1"/>
        <end position="153"/>
    </location>
</feature>
<dbReference type="InterPro" id="IPR036397">
    <property type="entry name" value="RNaseH_sf"/>
</dbReference>
<evidence type="ECO:0000259" key="3">
    <source>
        <dbReference type="PROSITE" id="PS50994"/>
    </source>
</evidence>
<dbReference type="InterPro" id="IPR012337">
    <property type="entry name" value="RNaseH-like_sf"/>
</dbReference>
<dbReference type="Pfam" id="PF07727">
    <property type="entry name" value="RVT_2"/>
    <property type="match status" value="1"/>
</dbReference>
<proteinExistence type="predicted"/>
<dbReference type="GO" id="GO:0016787">
    <property type="term" value="F:hydrolase activity"/>
    <property type="evidence" value="ECO:0007669"/>
    <property type="project" value="UniProtKB-KW"/>
</dbReference>
<protein>
    <recommendedName>
        <fullName evidence="3">Integrase catalytic domain-containing protein</fullName>
    </recommendedName>
</protein>
<dbReference type="PROSITE" id="PS50994">
    <property type="entry name" value="INTEGRASE"/>
    <property type="match status" value="1"/>
</dbReference>
<dbReference type="InterPro" id="IPR001584">
    <property type="entry name" value="Integrase_cat-core"/>
</dbReference>
<dbReference type="Pfam" id="PF00665">
    <property type="entry name" value="rve"/>
    <property type="match status" value="1"/>
</dbReference>
<evidence type="ECO:0000256" key="1">
    <source>
        <dbReference type="ARBA" id="ARBA00022723"/>
    </source>
</evidence>
<dbReference type="PANTHER" id="PTHR42648">
    <property type="entry name" value="TRANSPOSASE, PUTATIVE-RELATED"/>
    <property type="match status" value="1"/>
</dbReference>
<name>A0A1Y1N0I8_PHOPY</name>
<dbReference type="Pfam" id="PF25597">
    <property type="entry name" value="SH3_retrovirus"/>
    <property type="match status" value="1"/>
</dbReference>
<dbReference type="GO" id="GO:0046872">
    <property type="term" value="F:metal ion binding"/>
    <property type="evidence" value="ECO:0007669"/>
    <property type="project" value="UniProtKB-KW"/>
</dbReference>
<dbReference type="InterPro" id="IPR057670">
    <property type="entry name" value="SH3_retrovirus"/>
</dbReference>
<dbReference type="GO" id="GO:0003676">
    <property type="term" value="F:nucleic acid binding"/>
    <property type="evidence" value="ECO:0007669"/>
    <property type="project" value="InterPro"/>
</dbReference>
<dbReference type="InterPro" id="IPR039537">
    <property type="entry name" value="Retrotran_Ty1/copia-like"/>
</dbReference>
<evidence type="ECO:0000313" key="4">
    <source>
        <dbReference type="EMBL" id="JAV89776.1"/>
    </source>
</evidence>
<organism evidence="4">
    <name type="scientific">Photinus pyralis</name>
    <name type="common">Common eastern firefly</name>
    <name type="synonym">Lampyris pyralis</name>
    <dbReference type="NCBI Taxonomy" id="7054"/>
    <lineage>
        <taxon>Eukaryota</taxon>
        <taxon>Metazoa</taxon>
        <taxon>Ecdysozoa</taxon>
        <taxon>Arthropoda</taxon>
        <taxon>Hexapoda</taxon>
        <taxon>Insecta</taxon>
        <taxon>Pterygota</taxon>
        <taxon>Neoptera</taxon>
        <taxon>Endopterygota</taxon>
        <taxon>Coleoptera</taxon>
        <taxon>Polyphaga</taxon>
        <taxon>Elateriformia</taxon>
        <taxon>Elateroidea</taxon>
        <taxon>Lampyridae</taxon>
        <taxon>Lampyrinae</taxon>
        <taxon>Photinus</taxon>
    </lineage>
</organism>
<keyword evidence="2" id="KW-0378">Hydrolase</keyword>
<evidence type="ECO:0000256" key="2">
    <source>
        <dbReference type="ARBA" id="ARBA00022801"/>
    </source>
</evidence>
<dbReference type="AlphaFoldDB" id="A0A1Y1N0I8"/>
<dbReference type="GO" id="GO:0015074">
    <property type="term" value="P:DNA integration"/>
    <property type="evidence" value="ECO:0007669"/>
    <property type="project" value="InterPro"/>
</dbReference>
<dbReference type="EMBL" id="GEZM01019278">
    <property type="protein sequence ID" value="JAV89776.1"/>
    <property type="molecule type" value="Transcribed_RNA"/>
</dbReference>
<dbReference type="InterPro" id="IPR013103">
    <property type="entry name" value="RVT_2"/>
</dbReference>
<sequence length="506" mass="58102">MGKISPPSIGGSLFIMTLIDDYSHYIVAKCLKTKDEAFLEFVRFHKEAENQQKKLLTLQSDNGGEYISNVFEKYLHENGIKDRRSAPGCPQQNGLAERQNRVLVEMARCMMLESGVPMNFWAEAIMTSVFIRNRCPSSAIDFKIPYEIWHNKKLKLETANLIKIFGCQAWAKKSKSTKFESKAETCVLIGFAENTKDGYRLWSLKRRKVIIRRDVIFQEEIFPFKQPVLKVPSECRNQTQTFKINNFDCNFLSELNENEGLFSEISTDKNYSIEIVPEGEMVAQNQDVLDGELEIQNQEAVIEEMIHNQGEEQTEIDNTDEGPVQLRKSSRAPVTRKLCKLPCCMSAQLYNHEEKIPSSYEEAVNSSNALAWEDAINKEFRNLNLQETWKIIKRQPCARVIGCKWVFSIKNGDGNIKKYKARLVAQGFRQTHGVNYFETMSPVVEKKSIRLLTYLAVHHGWRLDHVDVVGAYLNSSLDEEVLMEVPDGLELDKGKFVCKLKKSVRP</sequence>
<dbReference type="SUPFAM" id="SSF53098">
    <property type="entry name" value="Ribonuclease H-like"/>
    <property type="match status" value="1"/>
</dbReference>
<keyword evidence="1" id="KW-0479">Metal-binding</keyword>
<accession>A0A1Y1N0I8</accession>